<dbReference type="OrthoDB" id="4586300at2759"/>
<organism evidence="2 3">
    <name type="scientific">Phaeoacremonium minimum (strain UCR-PA7)</name>
    <name type="common">Esca disease fungus</name>
    <name type="synonym">Togninia minima</name>
    <dbReference type="NCBI Taxonomy" id="1286976"/>
    <lineage>
        <taxon>Eukaryota</taxon>
        <taxon>Fungi</taxon>
        <taxon>Dikarya</taxon>
        <taxon>Ascomycota</taxon>
        <taxon>Pezizomycotina</taxon>
        <taxon>Sordariomycetes</taxon>
        <taxon>Sordariomycetidae</taxon>
        <taxon>Togniniales</taxon>
        <taxon>Togniniaceae</taxon>
        <taxon>Phaeoacremonium</taxon>
    </lineage>
</organism>
<keyword evidence="3" id="KW-1185">Reference proteome</keyword>
<name>R8BWB6_PHAM7</name>
<gene>
    <name evidence="2" type="ORF">UCRPA7_805</name>
</gene>
<dbReference type="AlphaFoldDB" id="R8BWB6"/>
<proteinExistence type="predicted"/>
<dbReference type="EMBL" id="KB932814">
    <property type="protein sequence ID" value="EOO03671.1"/>
    <property type="molecule type" value="Genomic_DNA"/>
</dbReference>
<feature type="region of interest" description="Disordered" evidence="1">
    <location>
        <begin position="258"/>
        <end position="351"/>
    </location>
</feature>
<dbReference type="HOGENOM" id="CLU_058648_0_0_1"/>
<reference evidence="3" key="1">
    <citation type="journal article" date="2013" name="Genome Announc.">
        <title>Draft genome sequence of the ascomycete Phaeoacremonium aleophilum strain UCR-PA7, a causal agent of the esca disease complex in grapevines.</title>
        <authorList>
            <person name="Blanco-Ulate B."/>
            <person name="Rolshausen P."/>
            <person name="Cantu D."/>
        </authorList>
    </citation>
    <scope>NUCLEOTIDE SEQUENCE [LARGE SCALE GENOMIC DNA]</scope>
    <source>
        <strain evidence="3">UCR-PA7</strain>
    </source>
</reference>
<feature type="compositionally biased region" description="Polar residues" evidence="1">
    <location>
        <begin position="193"/>
        <end position="202"/>
    </location>
</feature>
<evidence type="ECO:0000313" key="2">
    <source>
        <dbReference type="EMBL" id="EOO03671.1"/>
    </source>
</evidence>
<evidence type="ECO:0000313" key="3">
    <source>
        <dbReference type="Proteomes" id="UP000014074"/>
    </source>
</evidence>
<feature type="compositionally biased region" description="Basic and acidic residues" evidence="1">
    <location>
        <begin position="204"/>
        <end position="219"/>
    </location>
</feature>
<feature type="compositionally biased region" description="Basic and acidic residues" evidence="1">
    <location>
        <begin position="324"/>
        <end position="338"/>
    </location>
</feature>
<accession>R8BWB6</accession>
<dbReference type="Proteomes" id="UP000014074">
    <property type="component" value="Unassembled WGS sequence"/>
</dbReference>
<feature type="region of interest" description="Disordered" evidence="1">
    <location>
        <begin position="192"/>
        <end position="222"/>
    </location>
</feature>
<sequence>MEVPDVPTREAMDWPTARLWQRFVLYSPYSPINLRHLPQPIPNDLPPDVDPDIFTFEDAFEDLLSEASGRQMMDLRRRSEARHLLQEMFPQGEPGFFWLRRLQSQGLLHKDYHAALDHPRVEWERPRTMEEWVERRRQELIRDWEDARDASPKEAGHGPSWSDWFDKDITINFGDMVRKADRAFKDLAHAINEASQNNSQPADASKERTSSESSSKEPETEGDLFSVISSAFADADKSLSTFFKTFTDGSVKTDFSTSFEKQEKYSNSEGDDSKSERTVKSTEEHVDEYGNLHTKTEIKRLSADGQEIGRETHYSIRPVPQNTKDSEANGDETEHIPRNVESQKPSGWFWK</sequence>
<dbReference type="RefSeq" id="XP_007911587.1">
    <property type="nucleotide sequence ID" value="XM_007913396.1"/>
</dbReference>
<protein>
    <submittedName>
        <fullName evidence="2">Uncharacterized protein</fullName>
    </submittedName>
</protein>
<dbReference type="eggNOG" id="ENOG502RJXY">
    <property type="taxonomic scope" value="Eukaryota"/>
</dbReference>
<feature type="compositionally biased region" description="Basic and acidic residues" evidence="1">
    <location>
        <begin position="260"/>
        <end position="314"/>
    </location>
</feature>
<dbReference type="GeneID" id="19328865"/>
<dbReference type="KEGG" id="tmn:UCRPA7_805"/>
<evidence type="ECO:0000256" key="1">
    <source>
        <dbReference type="SAM" id="MobiDB-lite"/>
    </source>
</evidence>